<proteinExistence type="predicted"/>
<dbReference type="InterPro" id="IPR010330">
    <property type="entry name" value="CoiA_nuc"/>
</dbReference>
<evidence type="ECO:0000259" key="2">
    <source>
        <dbReference type="Pfam" id="PF25164"/>
    </source>
</evidence>
<dbReference type="Pfam" id="PF25164">
    <property type="entry name" value="CoiA_N"/>
    <property type="match status" value="1"/>
</dbReference>
<protein>
    <submittedName>
        <fullName evidence="3">Competence protein CoiA-like family protein</fullName>
    </submittedName>
</protein>
<dbReference type="OrthoDB" id="9134102at2"/>
<evidence type="ECO:0000259" key="1">
    <source>
        <dbReference type="Pfam" id="PF06054"/>
    </source>
</evidence>
<dbReference type="AlphaFoldDB" id="A0A1I3VFM1"/>
<evidence type="ECO:0000313" key="3">
    <source>
        <dbReference type="EMBL" id="SFJ93819.1"/>
    </source>
</evidence>
<gene>
    <name evidence="3" type="ORF">SAMN04488498_101408</name>
</gene>
<evidence type="ECO:0000313" key="4">
    <source>
        <dbReference type="Proteomes" id="UP000323300"/>
    </source>
</evidence>
<dbReference type="EMBL" id="FOSL01000001">
    <property type="protein sequence ID" value="SFJ93819.1"/>
    <property type="molecule type" value="Genomic_DNA"/>
</dbReference>
<keyword evidence="4" id="KW-1185">Reference proteome</keyword>
<reference evidence="3 4" key="1">
    <citation type="submission" date="2016-10" db="EMBL/GenBank/DDBJ databases">
        <authorList>
            <person name="Varghese N."/>
            <person name="Submissions S."/>
        </authorList>
    </citation>
    <scope>NUCLEOTIDE SEQUENCE [LARGE SCALE GENOMIC DNA]</scope>
    <source>
        <strain evidence="3 4">DSM 21822</strain>
    </source>
</reference>
<feature type="domain" description="Competence protein CoiA-like N-terminal" evidence="2">
    <location>
        <begin position="16"/>
        <end position="53"/>
    </location>
</feature>
<dbReference type="InterPro" id="IPR057253">
    <property type="entry name" value="CoiA-like_N"/>
</dbReference>
<sequence length="317" mass="37165">MLVAELAGERVYAQEAVRSQQYTCPGCLTGVILHKGRIRIHHFAHRPEASCNYGTCETAGHLEAKSILHQAFTLKGLYTEVECHVPNLPGGDRRADVMVWTEKKNRIAIEVQHSSIGLDEIERRSFSYAEAGIAQIWIPFLPKDWVERKSYSETEERFNLNLKQKPFEIWIHGLNKGYGAWYYDAEDKKFYFGMRLDGLTIVGPYDATELELFVTKRHKFVTPTYTWPAAYVAHFRPLFGLRFWHKTIGDIRNQIREERTRMQLSILQARRERVSAVKSMAQRREEAFEHRPKFISAYFQDKERPEDKDVGLYWFDR</sequence>
<dbReference type="Pfam" id="PF06054">
    <property type="entry name" value="CoiA_nuc"/>
    <property type="match status" value="1"/>
</dbReference>
<accession>A0A1I3VFM1</accession>
<dbReference type="Proteomes" id="UP000323300">
    <property type="component" value="Unassembled WGS sequence"/>
</dbReference>
<organism evidence="3 4">
    <name type="scientific">Neomesorhizobium albiziae</name>
    <dbReference type="NCBI Taxonomy" id="335020"/>
    <lineage>
        <taxon>Bacteria</taxon>
        <taxon>Pseudomonadati</taxon>
        <taxon>Pseudomonadota</taxon>
        <taxon>Alphaproteobacteria</taxon>
        <taxon>Hyphomicrobiales</taxon>
        <taxon>Phyllobacteriaceae</taxon>
        <taxon>Neomesorhizobium</taxon>
    </lineage>
</organism>
<feature type="domain" description="Competence protein CoiA nuclease-like" evidence="1">
    <location>
        <begin position="57"/>
        <end position="190"/>
    </location>
</feature>
<dbReference type="RefSeq" id="WP_149757741.1">
    <property type="nucleotide sequence ID" value="NZ_BSPE01000002.1"/>
</dbReference>
<name>A0A1I3VFM1_9HYPH</name>